<evidence type="ECO:0000313" key="2">
    <source>
        <dbReference type="Proteomes" id="UP001372834"/>
    </source>
</evidence>
<proteinExistence type="predicted"/>
<name>A0AAN8NW03_POLSC</name>
<organism evidence="1 2">
    <name type="scientific">Polyplax serrata</name>
    <name type="common">Common mouse louse</name>
    <dbReference type="NCBI Taxonomy" id="468196"/>
    <lineage>
        <taxon>Eukaryota</taxon>
        <taxon>Metazoa</taxon>
        <taxon>Ecdysozoa</taxon>
        <taxon>Arthropoda</taxon>
        <taxon>Hexapoda</taxon>
        <taxon>Insecta</taxon>
        <taxon>Pterygota</taxon>
        <taxon>Neoptera</taxon>
        <taxon>Paraneoptera</taxon>
        <taxon>Psocodea</taxon>
        <taxon>Troctomorpha</taxon>
        <taxon>Phthiraptera</taxon>
        <taxon>Anoplura</taxon>
        <taxon>Polyplacidae</taxon>
        <taxon>Polyplax</taxon>
    </lineage>
</organism>
<evidence type="ECO:0000313" key="1">
    <source>
        <dbReference type="EMBL" id="KAK6629295.1"/>
    </source>
</evidence>
<gene>
    <name evidence="1" type="ORF">RUM43_003112</name>
</gene>
<accession>A0AAN8NW03</accession>
<comment type="caution">
    <text evidence="1">The sequence shown here is derived from an EMBL/GenBank/DDBJ whole genome shotgun (WGS) entry which is preliminary data.</text>
</comment>
<protein>
    <submittedName>
        <fullName evidence="1">Uncharacterized protein</fullName>
    </submittedName>
</protein>
<sequence length="113" mass="12631">MQTDQLILNHHTIIAGFSIKNKYSRRNVRQRERDEAIRIRLLRDDDGKIGLFYDHLGGQVVKEVTQSQAHLTSCLKVQNGKASSPTPGKGLLGFCESDGANTSAWVFEDYLGV</sequence>
<dbReference type="EMBL" id="JAWJWE010000036">
    <property type="protein sequence ID" value="KAK6629295.1"/>
    <property type="molecule type" value="Genomic_DNA"/>
</dbReference>
<dbReference type="AlphaFoldDB" id="A0AAN8NW03"/>
<reference evidence="1 2" key="1">
    <citation type="submission" date="2023-10" db="EMBL/GenBank/DDBJ databases">
        <title>Genomes of two closely related lineages of the louse Polyplax serrata with different host specificities.</title>
        <authorList>
            <person name="Martinu J."/>
            <person name="Tarabai H."/>
            <person name="Stefka J."/>
            <person name="Hypsa V."/>
        </authorList>
    </citation>
    <scope>NUCLEOTIDE SEQUENCE [LARGE SCALE GENOMIC DNA]</scope>
    <source>
        <strain evidence="1">HR10_N</strain>
    </source>
</reference>
<dbReference type="Proteomes" id="UP001372834">
    <property type="component" value="Unassembled WGS sequence"/>
</dbReference>